<protein>
    <submittedName>
        <fullName evidence="2">Uncharacterized protein</fullName>
    </submittedName>
</protein>
<dbReference type="AlphaFoldDB" id="A0A3S1BX46"/>
<feature type="region of interest" description="Disordered" evidence="1">
    <location>
        <begin position="66"/>
        <end position="107"/>
    </location>
</feature>
<feature type="compositionally biased region" description="Basic and acidic residues" evidence="1">
    <location>
        <begin position="362"/>
        <end position="380"/>
    </location>
</feature>
<gene>
    <name evidence="2" type="ORF">EGW08_001283</name>
</gene>
<dbReference type="EMBL" id="RQTK01000021">
    <property type="protein sequence ID" value="RUS90979.1"/>
    <property type="molecule type" value="Genomic_DNA"/>
</dbReference>
<evidence type="ECO:0000256" key="1">
    <source>
        <dbReference type="SAM" id="MobiDB-lite"/>
    </source>
</evidence>
<organism evidence="2 3">
    <name type="scientific">Elysia chlorotica</name>
    <name type="common">Eastern emerald elysia</name>
    <name type="synonym">Sea slug</name>
    <dbReference type="NCBI Taxonomy" id="188477"/>
    <lineage>
        <taxon>Eukaryota</taxon>
        <taxon>Metazoa</taxon>
        <taxon>Spiralia</taxon>
        <taxon>Lophotrochozoa</taxon>
        <taxon>Mollusca</taxon>
        <taxon>Gastropoda</taxon>
        <taxon>Heterobranchia</taxon>
        <taxon>Euthyneura</taxon>
        <taxon>Panpulmonata</taxon>
        <taxon>Sacoglossa</taxon>
        <taxon>Placobranchoidea</taxon>
        <taxon>Plakobranchidae</taxon>
        <taxon>Elysia</taxon>
    </lineage>
</organism>
<feature type="compositionally biased region" description="Low complexity" evidence="1">
    <location>
        <begin position="314"/>
        <end position="329"/>
    </location>
</feature>
<name>A0A3S1BX46_ELYCH</name>
<accession>A0A3S1BX46</accession>
<dbReference type="OrthoDB" id="6161789at2759"/>
<feature type="region of interest" description="Disordered" evidence="1">
    <location>
        <begin position="20"/>
        <end position="42"/>
    </location>
</feature>
<sequence length="409" mass="46924">MSLKENKIFFKENKLSLKDQKMFPQETKRSLKDNKNSVQDNKNTFQDNKMSFQAILNKSAKNSVISHVDTAKKGRPSLTRKGKKKTDQLFETAGSNQDKSSDKPTSLYSYKPSVEEYFAEGMERYRLELELEANEWSHLGSTEREQTPSSGLLGDVLDRQLCNLEMITRACQTDWKWLLMAVRWRHARIINSSLPQPPRAPTAIEYDLDATHVASAVSCKHHASGSQEHVSKILRIKRSKASSLGHQQHRHKDKCVDTRDLDFNAFDHKLRYTPTQTRMSTGKFLAHRSSSMIFRWKDIARSTIISQHRRRSLKTGSTSSSYSGRSTISVQSANDRPDSIVKDDILTPRSRSRSSSSEEEQERPARLRFTETVLVEEKGLRPGQEQGRKSSSQRKSRKESIIEYEKTLL</sequence>
<evidence type="ECO:0000313" key="3">
    <source>
        <dbReference type="Proteomes" id="UP000271974"/>
    </source>
</evidence>
<evidence type="ECO:0000313" key="2">
    <source>
        <dbReference type="EMBL" id="RUS90979.1"/>
    </source>
</evidence>
<feature type="compositionally biased region" description="Basic and acidic residues" evidence="1">
    <location>
        <begin position="335"/>
        <end position="346"/>
    </location>
</feature>
<feature type="compositionally biased region" description="Polar residues" evidence="1">
    <location>
        <begin position="93"/>
        <end position="107"/>
    </location>
</feature>
<feature type="region of interest" description="Disordered" evidence="1">
    <location>
        <begin position="306"/>
        <end position="409"/>
    </location>
</feature>
<feature type="compositionally biased region" description="Basic residues" evidence="1">
    <location>
        <begin position="73"/>
        <end position="84"/>
    </location>
</feature>
<feature type="compositionally biased region" description="Basic and acidic residues" evidence="1">
    <location>
        <begin position="20"/>
        <end position="35"/>
    </location>
</feature>
<comment type="caution">
    <text evidence="2">The sequence shown here is derived from an EMBL/GenBank/DDBJ whole genome shotgun (WGS) entry which is preliminary data.</text>
</comment>
<feature type="compositionally biased region" description="Basic and acidic residues" evidence="1">
    <location>
        <begin position="398"/>
        <end position="409"/>
    </location>
</feature>
<reference evidence="2 3" key="1">
    <citation type="submission" date="2019-01" db="EMBL/GenBank/DDBJ databases">
        <title>A draft genome assembly of the solar-powered sea slug Elysia chlorotica.</title>
        <authorList>
            <person name="Cai H."/>
            <person name="Li Q."/>
            <person name="Fang X."/>
            <person name="Li J."/>
            <person name="Curtis N.E."/>
            <person name="Altenburger A."/>
            <person name="Shibata T."/>
            <person name="Feng M."/>
            <person name="Maeda T."/>
            <person name="Schwartz J.A."/>
            <person name="Shigenobu S."/>
            <person name="Lundholm N."/>
            <person name="Nishiyama T."/>
            <person name="Yang H."/>
            <person name="Hasebe M."/>
            <person name="Li S."/>
            <person name="Pierce S.K."/>
            <person name="Wang J."/>
        </authorList>
    </citation>
    <scope>NUCLEOTIDE SEQUENCE [LARGE SCALE GENOMIC DNA]</scope>
    <source>
        <strain evidence="2">EC2010</strain>
        <tissue evidence="2">Whole organism of an adult</tissue>
    </source>
</reference>
<keyword evidence="3" id="KW-1185">Reference proteome</keyword>
<proteinExistence type="predicted"/>
<dbReference type="Proteomes" id="UP000271974">
    <property type="component" value="Unassembled WGS sequence"/>
</dbReference>